<dbReference type="Proteomes" id="UP001165366">
    <property type="component" value="Unassembled WGS sequence"/>
</dbReference>
<reference evidence="2" key="2">
    <citation type="submission" date="2024-05" db="EMBL/GenBank/DDBJ databases">
        <title>Rhodohalobacter halophilus gen. nov., sp. nov., a moderately halophilic member of the family Balneolaceae.</title>
        <authorList>
            <person name="Xia J."/>
        </authorList>
    </citation>
    <scope>NUCLEOTIDE SEQUENCE</scope>
    <source>
        <strain evidence="2">WB101</strain>
    </source>
</reference>
<evidence type="ECO:0000256" key="1">
    <source>
        <dbReference type="SAM" id="SignalP"/>
    </source>
</evidence>
<protein>
    <recommendedName>
        <fullName evidence="4">DUF5683 domain-containing protein</fullName>
    </recommendedName>
</protein>
<comment type="caution">
    <text evidence="2">The sequence shown here is derived from an EMBL/GenBank/DDBJ whole genome shotgun (WGS) entry which is preliminary data.</text>
</comment>
<evidence type="ECO:0008006" key="4">
    <source>
        <dbReference type="Google" id="ProtNLM"/>
    </source>
</evidence>
<reference evidence="2" key="1">
    <citation type="submission" date="2022-01" db="EMBL/GenBank/DDBJ databases">
        <authorList>
            <person name="Wang Y."/>
        </authorList>
    </citation>
    <scope>NUCLEOTIDE SEQUENCE</scope>
    <source>
        <strain evidence="2">WB101</strain>
    </source>
</reference>
<gene>
    <name evidence="2" type="ORF">L6773_05820</name>
</gene>
<dbReference type="EMBL" id="JAKLWS010000005">
    <property type="protein sequence ID" value="MCG2588073.1"/>
    <property type="molecule type" value="Genomic_DNA"/>
</dbReference>
<keyword evidence="1" id="KW-0732">Signal</keyword>
<organism evidence="2 3">
    <name type="scientific">Rhodohalobacter sulfatireducens</name>
    <dbReference type="NCBI Taxonomy" id="2911366"/>
    <lineage>
        <taxon>Bacteria</taxon>
        <taxon>Pseudomonadati</taxon>
        <taxon>Balneolota</taxon>
        <taxon>Balneolia</taxon>
        <taxon>Balneolales</taxon>
        <taxon>Balneolaceae</taxon>
        <taxon>Rhodohalobacter</taxon>
    </lineage>
</organism>
<sequence>MIYRILIIGMLSTLFTASAYSLCQAQNRVKPEAAFVRSLILPGWGHYYVNSDQWRRGQIHLGTEVALIASYFGFRLRAGNLKDQYETLASLKAGVDISDRSRTFRLAVGDFNSIEEYNNFQLRSRNWNRLYEVESVNQWKWESEVDRDNYNNLKSDVDRVKNQLPAILGLMVVNRVLSAISSYNRAKKQTYQPELNIMPISVSSDELGIVARVNLQF</sequence>
<name>A0ABS9KB53_9BACT</name>
<evidence type="ECO:0000313" key="2">
    <source>
        <dbReference type="EMBL" id="MCG2588073.1"/>
    </source>
</evidence>
<feature type="signal peptide" evidence="1">
    <location>
        <begin position="1"/>
        <end position="19"/>
    </location>
</feature>
<feature type="chain" id="PRO_5045169176" description="DUF5683 domain-containing protein" evidence="1">
    <location>
        <begin position="20"/>
        <end position="217"/>
    </location>
</feature>
<proteinExistence type="predicted"/>
<evidence type="ECO:0000313" key="3">
    <source>
        <dbReference type="Proteomes" id="UP001165366"/>
    </source>
</evidence>
<keyword evidence="3" id="KW-1185">Reference proteome</keyword>
<accession>A0ABS9KB53</accession>
<dbReference type="RefSeq" id="WP_237852917.1">
    <property type="nucleotide sequence ID" value="NZ_JAKLWS010000005.1"/>
</dbReference>